<dbReference type="PANTHER" id="PTHR43861:SF1">
    <property type="entry name" value="TRANS-ACONITATE 2-METHYLTRANSFERASE"/>
    <property type="match status" value="1"/>
</dbReference>
<organism evidence="7 8">
    <name type="scientific">Rhizobium mongolense subsp. loessense</name>
    <dbReference type="NCBI Taxonomy" id="158890"/>
    <lineage>
        <taxon>Bacteria</taxon>
        <taxon>Pseudomonadati</taxon>
        <taxon>Pseudomonadota</taxon>
        <taxon>Alphaproteobacteria</taxon>
        <taxon>Hyphomicrobiales</taxon>
        <taxon>Rhizobiaceae</taxon>
        <taxon>Rhizobium/Agrobacterium group</taxon>
        <taxon>Rhizobium</taxon>
    </lineage>
</organism>
<comment type="similarity">
    <text evidence="5">Belongs to the methyltransferase superfamily. Tam family.</text>
</comment>
<dbReference type="InterPro" id="IPR023149">
    <property type="entry name" value="Trans_acon_MeTrfase_C"/>
</dbReference>
<comment type="function">
    <text evidence="5">Catalyzes the S-adenosylmethionine monomethyl esterification of trans-aconitate.</text>
</comment>
<dbReference type="HAMAP" id="MF_00560">
    <property type="entry name" value="Tran_acon_Me_trans"/>
    <property type="match status" value="1"/>
</dbReference>
<dbReference type="NCBIfam" id="NF002463">
    <property type="entry name" value="PRK01683.1"/>
    <property type="match status" value="1"/>
</dbReference>
<dbReference type="EC" id="2.1.1.144" evidence="5"/>
<dbReference type="GO" id="GO:0030798">
    <property type="term" value="F:trans-aconitate 2-methyltransferase activity"/>
    <property type="evidence" value="ECO:0007669"/>
    <property type="project" value="UniProtKB-UniRule"/>
</dbReference>
<dbReference type="SUPFAM" id="SSF53335">
    <property type="entry name" value="S-adenosyl-L-methionine-dependent methyltransferases"/>
    <property type="match status" value="1"/>
</dbReference>
<feature type="domain" description="Methyltransferase" evidence="6">
    <location>
        <begin position="37"/>
        <end position="125"/>
    </location>
</feature>
<evidence type="ECO:0000256" key="4">
    <source>
        <dbReference type="ARBA" id="ARBA00022691"/>
    </source>
</evidence>
<dbReference type="EMBL" id="FMTM01000002">
    <property type="protein sequence ID" value="SCW50767.1"/>
    <property type="molecule type" value="Genomic_DNA"/>
</dbReference>
<gene>
    <name evidence="5" type="primary">tam</name>
    <name evidence="7" type="ORF">SAMN02927900_02196</name>
</gene>
<proteinExistence type="inferred from homology"/>
<comment type="catalytic activity">
    <reaction evidence="5">
        <text>trans-aconitate + S-adenosyl-L-methionine = (E)-3-(methoxycarbonyl)pent-2-enedioate + S-adenosyl-L-homocysteine</text>
        <dbReference type="Rhea" id="RHEA:14969"/>
        <dbReference type="ChEBI" id="CHEBI:15708"/>
        <dbReference type="ChEBI" id="CHEBI:57470"/>
        <dbReference type="ChEBI" id="CHEBI:57856"/>
        <dbReference type="ChEBI" id="CHEBI:59789"/>
        <dbReference type="EC" id="2.1.1.144"/>
    </reaction>
</comment>
<dbReference type="Gene3D" id="3.40.50.150">
    <property type="entry name" value="Vaccinia Virus protein VP39"/>
    <property type="match status" value="1"/>
</dbReference>
<comment type="subcellular location">
    <subcellularLocation>
        <location evidence="5">Cytoplasm</location>
    </subcellularLocation>
</comment>
<dbReference type="Pfam" id="PF13649">
    <property type="entry name" value="Methyltransf_25"/>
    <property type="match status" value="1"/>
</dbReference>
<evidence type="ECO:0000313" key="7">
    <source>
        <dbReference type="EMBL" id="SCW50767.1"/>
    </source>
</evidence>
<evidence type="ECO:0000256" key="3">
    <source>
        <dbReference type="ARBA" id="ARBA00022679"/>
    </source>
</evidence>
<dbReference type="PANTHER" id="PTHR43861">
    <property type="entry name" value="TRANS-ACONITATE 2-METHYLTRANSFERASE-RELATED"/>
    <property type="match status" value="1"/>
</dbReference>
<evidence type="ECO:0000256" key="2">
    <source>
        <dbReference type="ARBA" id="ARBA00022603"/>
    </source>
</evidence>
<dbReference type="GO" id="GO:0032259">
    <property type="term" value="P:methylation"/>
    <property type="evidence" value="ECO:0007669"/>
    <property type="project" value="UniProtKB-KW"/>
</dbReference>
<dbReference type="Gene3D" id="1.10.150.290">
    <property type="entry name" value="S-adenosyl-L-methionine-dependent methyltransferases"/>
    <property type="match status" value="1"/>
</dbReference>
<protein>
    <recommendedName>
        <fullName evidence="5">Trans-aconitate 2-methyltransferase</fullName>
        <ecNumber evidence="5">2.1.1.144</ecNumber>
    </recommendedName>
</protein>
<dbReference type="Proteomes" id="UP000199542">
    <property type="component" value="Unassembled WGS sequence"/>
</dbReference>
<dbReference type="GO" id="GO:0005737">
    <property type="term" value="C:cytoplasm"/>
    <property type="evidence" value="ECO:0007669"/>
    <property type="project" value="UniProtKB-SubCell"/>
</dbReference>
<sequence length="258" mass="29106">MTGKWSPTQYLKFADQRTRPARDLLAAVPTVEVRRAVDLGCGPGNSTELLIHRWPEADVSGIDSSQEMIVSARERLPRPKFDVADIASWQSAPEYDLIFANAVLQWLPDHRALLPRLAEGLASGGTLAIQVPDNLMEPSHVGMRKAAEDSRWKTRLKDAAGERTEIMTPAEYYDALMPHFDHVDVWKTIYNHPLKGIDGIVEWFKSTGLKPFLARLVNEERDAFLDLYESIIAEHYPVQRDGTVLLAFPRLFIVAMKS</sequence>
<keyword evidence="4 5" id="KW-0949">S-adenosyl-L-methionine</keyword>
<keyword evidence="2 5" id="KW-0489">Methyltransferase</keyword>
<evidence type="ECO:0000256" key="5">
    <source>
        <dbReference type="HAMAP-Rule" id="MF_00560"/>
    </source>
</evidence>
<keyword evidence="1 5" id="KW-0963">Cytoplasm</keyword>
<dbReference type="CDD" id="cd02440">
    <property type="entry name" value="AdoMet_MTases"/>
    <property type="match status" value="1"/>
</dbReference>
<reference evidence="7 8" key="1">
    <citation type="submission" date="2016-10" db="EMBL/GenBank/DDBJ databases">
        <authorList>
            <person name="de Groot N.N."/>
        </authorList>
    </citation>
    <scope>NUCLEOTIDE SEQUENCE [LARGE SCALE GENOMIC DNA]</scope>
    <source>
        <strain evidence="7 8">CGMCC 1.3401</strain>
    </source>
</reference>
<evidence type="ECO:0000313" key="8">
    <source>
        <dbReference type="Proteomes" id="UP000199542"/>
    </source>
</evidence>
<dbReference type="InterPro" id="IPR041698">
    <property type="entry name" value="Methyltransf_25"/>
</dbReference>
<evidence type="ECO:0000259" key="6">
    <source>
        <dbReference type="Pfam" id="PF13649"/>
    </source>
</evidence>
<dbReference type="InterPro" id="IPR023506">
    <property type="entry name" value="Trans-aconitate_MeTrfase"/>
</dbReference>
<dbReference type="RefSeq" id="WP_092584888.1">
    <property type="nucleotide sequence ID" value="NZ_FMTM01000002.1"/>
</dbReference>
<dbReference type="InterPro" id="IPR029063">
    <property type="entry name" value="SAM-dependent_MTases_sf"/>
</dbReference>
<dbReference type="AlphaFoldDB" id="A0A1G4R285"/>
<evidence type="ECO:0000256" key="1">
    <source>
        <dbReference type="ARBA" id="ARBA00022490"/>
    </source>
</evidence>
<keyword evidence="3 5" id="KW-0808">Transferase</keyword>
<name>A0A1G4R285_9HYPH</name>
<accession>A0A1G4R285</accession>